<dbReference type="Proteomes" id="UP001470230">
    <property type="component" value="Unassembled WGS sequence"/>
</dbReference>
<dbReference type="PROSITE" id="PS00108">
    <property type="entry name" value="PROTEIN_KINASE_ST"/>
    <property type="match status" value="1"/>
</dbReference>
<feature type="binding site" evidence="4">
    <location>
        <position position="43"/>
    </location>
    <ligand>
        <name>ATP</name>
        <dbReference type="ChEBI" id="CHEBI:30616"/>
    </ligand>
</feature>
<name>A0ABR2JVM1_9EUKA</name>
<dbReference type="PANTHER" id="PTHR44329:SF214">
    <property type="entry name" value="PROTEIN KINASE DOMAIN-CONTAINING PROTEIN"/>
    <property type="match status" value="1"/>
</dbReference>
<organism evidence="7 8">
    <name type="scientific">Tritrichomonas musculus</name>
    <dbReference type="NCBI Taxonomy" id="1915356"/>
    <lineage>
        <taxon>Eukaryota</taxon>
        <taxon>Metamonada</taxon>
        <taxon>Parabasalia</taxon>
        <taxon>Tritrichomonadida</taxon>
        <taxon>Tritrichomonadidae</taxon>
        <taxon>Tritrichomonas</taxon>
    </lineage>
</organism>
<dbReference type="PROSITE" id="PS00107">
    <property type="entry name" value="PROTEIN_KINASE_ATP"/>
    <property type="match status" value="1"/>
</dbReference>
<feature type="domain" description="Protein kinase" evidence="6">
    <location>
        <begin position="14"/>
        <end position="289"/>
    </location>
</feature>
<dbReference type="InterPro" id="IPR017441">
    <property type="entry name" value="Protein_kinase_ATP_BS"/>
</dbReference>
<accession>A0ABR2JVM1</accession>
<dbReference type="InterPro" id="IPR051681">
    <property type="entry name" value="Ser/Thr_Kinases-Pseudokinases"/>
</dbReference>
<evidence type="ECO:0000256" key="5">
    <source>
        <dbReference type="RuleBase" id="RU000304"/>
    </source>
</evidence>
<keyword evidence="8" id="KW-1185">Reference proteome</keyword>
<evidence type="ECO:0000313" key="7">
    <source>
        <dbReference type="EMBL" id="KAK8882287.1"/>
    </source>
</evidence>
<dbReference type="SUPFAM" id="SSF56112">
    <property type="entry name" value="Protein kinase-like (PK-like)"/>
    <property type="match status" value="1"/>
</dbReference>
<evidence type="ECO:0000256" key="3">
    <source>
        <dbReference type="ARBA" id="ARBA00022840"/>
    </source>
</evidence>
<proteinExistence type="inferred from homology"/>
<dbReference type="InterPro" id="IPR000719">
    <property type="entry name" value="Prot_kinase_dom"/>
</dbReference>
<keyword evidence="1 5" id="KW-0418">Kinase</keyword>
<evidence type="ECO:0000256" key="1">
    <source>
        <dbReference type="ARBA" id="ARBA00022527"/>
    </source>
</evidence>
<dbReference type="InterPro" id="IPR011009">
    <property type="entry name" value="Kinase-like_dom_sf"/>
</dbReference>
<comment type="similarity">
    <text evidence="5">Belongs to the protein kinase superfamily.</text>
</comment>
<dbReference type="PRINTS" id="PR00109">
    <property type="entry name" value="TYRKINASE"/>
</dbReference>
<dbReference type="PANTHER" id="PTHR44329">
    <property type="entry name" value="SERINE/THREONINE-PROTEIN KINASE TNNI3K-RELATED"/>
    <property type="match status" value="1"/>
</dbReference>
<keyword evidence="1 5" id="KW-0808">Transferase</keyword>
<evidence type="ECO:0000259" key="6">
    <source>
        <dbReference type="PROSITE" id="PS50011"/>
    </source>
</evidence>
<reference evidence="7 8" key="1">
    <citation type="submission" date="2024-04" db="EMBL/GenBank/DDBJ databases">
        <title>Tritrichomonas musculus Genome.</title>
        <authorList>
            <person name="Alves-Ferreira E."/>
            <person name="Grigg M."/>
            <person name="Lorenzi H."/>
            <person name="Galac M."/>
        </authorList>
    </citation>
    <scope>NUCLEOTIDE SEQUENCE [LARGE SCALE GENOMIC DNA]</scope>
    <source>
        <strain evidence="7 8">EAF2021</strain>
    </source>
</reference>
<comment type="caution">
    <text evidence="7">The sequence shown here is derived from an EMBL/GenBank/DDBJ whole genome shotgun (WGS) entry which is preliminary data.</text>
</comment>
<gene>
    <name evidence="7" type="ORF">M9Y10_044929</name>
</gene>
<protein>
    <recommendedName>
        <fullName evidence="6">Protein kinase domain-containing protein</fullName>
    </recommendedName>
</protein>
<keyword evidence="1 5" id="KW-0723">Serine/threonine-protein kinase</keyword>
<dbReference type="Pfam" id="PF00069">
    <property type="entry name" value="Pkinase"/>
    <property type="match status" value="1"/>
</dbReference>
<dbReference type="PROSITE" id="PS50011">
    <property type="entry name" value="PROTEIN_KINASE_DOM"/>
    <property type="match status" value="1"/>
</dbReference>
<dbReference type="Gene3D" id="1.10.510.10">
    <property type="entry name" value="Transferase(Phosphotransferase) domain 1"/>
    <property type="match status" value="1"/>
</dbReference>
<dbReference type="InterPro" id="IPR001245">
    <property type="entry name" value="Ser-Thr/Tyr_kinase_cat_dom"/>
</dbReference>
<dbReference type="EMBL" id="JAPFFF010000009">
    <property type="protein sequence ID" value="KAK8882287.1"/>
    <property type="molecule type" value="Genomic_DNA"/>
</dbReference>
<sequence>MDFKGIFIDPDEYNLIEKDVGEGGFSKIQKVKNKNDDNEYVAKIISQSVNDEKIQINFMREATILFNANHPAFVKLIGVSFRSLSDSDLYQPTIIMEYMPNGSLKEILDKEKNSIADAKWTPTKKYISLLGISSAMRFLHAHKIIHRDLKPGNVLIDENYYPKLCDFGLSKYDPDTFSDVTDLLNQTRDIGTPISMAPEMLNKEKYGPSLDVYSFGLLAFEIITNTQPFSEYEHSDPFVLYGKVLQGVRPKFVSDVPENMKILIEKCWDNDPNVRPTFDEIYKQLSTDLSHSPEDLDTGEIMAYLEMLESSQNNFILVSEKSFDIIKKNFQKVSDFLFFACESNNIDLFKFLVSNQKIDFNQKIISIFICILFFFFF</sequence>
<evidence type="ECO:0000256" key="2">
    <source>
        <dbReference type="ARBA" id="ARBA00022741"/>
    </source>
</evidence>
<dbReference type="SMART" id="SM00220">
    <property type="entry name" value="S_TKc"/>
    <property type="match status" value="1"/>
</dbReference>
<dbReference type="InterPro" id="IPR008271">
    <property type="entry name" value="Ser/Thr_kinase_AS"/>
</dbReference>
<evidence type="ECO:0000256" key="4">
    <source>
        <dbReference type="PROSITE-ProRule" id="PRU10141"/>
    </source>
</evidence>
<keyword evidence="3 4" id="KW-0067">ATP-binding</keyword>
<evidence type="ECO:0000313" key="8">
    <source>
        <dbReference type="Proteomes" id="UP001470230"/>
    </source>
</evidence>
<keyword evidence="2 4" id="KW-0547">Nucleotide-binding</keyword>